<gene>
    <name evidence="2" type="ORF">MCBB_1119</name>
</gene>
<feature type="transmembrane region" description="Helical" evidence="1">
    <location>
        <begin position="62"/>
        <end position="79"/>
    </location>
</feature>
<dbReference type="Pfam" id="PF13921">
    <property type="entry name" value="Myb_DNA-bind_6"/>
    <property type="match status" value="1"/>
</dbReference>
<dbReference type="KEGG" id="mcub:MCBB_1119"/>
<evidence type="ECO:0000313" key="3">
    <source>
        <dbReference type="Proteomes" id="UP000094707"/>
    </source>
</evidence>
<evidence type="ECO:0000313" key="2">
    <source>
        <dbReference type="EMBL" id="SCG85677.1"/>
    </source>
</evidence>
<reference evidence="2 3" key="1">
    <citation type="submission" date="2016-08" db="EMBL/GenBank/DDBJ databases">
        <authorList>
            <person name="Seilhamer J.J."/>
        </authorList>
    </citation>
    <scope>NUCLEOTIDE SEQUENCE [LARGE SCALE GENOMIC DNA]</scope>
    <source>
        <strain evidence="2">Buetzberg</strain>
    </source>
</reference>
<keyword evidence="1" id="KW-0472">Membrane</keyword>
<dbReference type="EMBL" id="LT607756">
    <property type="protein sequence ID" value="SCG85677.1"/>
    <property type="molecule type" value="Genomic_DNA"/>
</dbReference>
<dbReference type="Proteomes" id="UP000094707">
    <property type="component" value="Chromosome I"/>
</dbReference>
<dbReference type="AlphaFoldDB" id="A0A1D3L249"/>
<keyword evidence="1" id="KW-1133">Transmembrane helix</keyword>
<sequence>MMSEEQDSRLGCRWTLDEDIKMCKLREKGYNFKEIGKILKRSEKSCATRYSNRGYTLNPLKLIVNVVIIFLGVLCGIITEPTTLIE</sequence>
<name>A0A1D3L249_9EURY</name>
<organism evidence="2 3">
    <name type="scientific">Methanobacterium congolense</name>
    <dbReference type="NCBI Taxonomy" id="118062"/>
    <lineage>
        <taxon>Archaea</taxon>
        <taxon>Methanobacteriati</taxon>
        <taxon>Methanobacteriota</taxon>
        <taxon>Methanomada group</taxon>
        <taxon>Methanobacteria</taxon>
        <taxon>Methanobacteriales</taxon>
        <taxon>Methanobacteriaceae</taxon>
        <taxon>Methanobacterium</taxon>
    </lineage>
</organism>
<protein>
    <submittedName>
        <fullName evidence="2">Uncharacterized protein</fullName>
    </submittedName>
</protein>
<accession>A0A1D3L249</accession>
<evidence type="ECO:0000256" key="1">
    <source>
        <dbReference type="SAM" id="Phobius"/>
    </source>
</evidence>
<keyword evidence="1" id="KW-0812">Transmembrane</keyword>
<keyword evidence="3" id="KW-1185">Reference proteome</keyword>
<proteinExistence type="predicted"/>